<evidence type="ECO:0000313" key="1">
    <source>
        <dbReference type="EMBL" id="CAE7362881.1"/>
    </source>
</evidence>
<reference evidence="1" key="1">
    <citation type="submission" date="2021-02" db="EMBL/GenBank/DDBJ databases">
        <authorList>
            <person name="Dougan E. K."/>
            <person name="Rhodes N."/>
            <person name="Thang M."/>
            <person name="Chan C."/>
        </authorList>
    </citation>
    <scope>NUCLEOTIDE SEQUENCE</scope>
</reference>
<accession>A0A812PU42</accession>
<dbReference type="Proteomes" id="UP000604046">
    <property type="component" value="Unassembled WGS sequence"/>
</dbReference>
<organism evidence="1 2">
    <name type="scientific">Symbiodinium natans</name>
    <dbReference type="NCBI Taxonomy" id="878477"/>
    <lineage>
        <taxon>Eukaryota</taxon>
        <taxon>Sar</taxon>
        <taxon>Alveolata</taxon>
        <taxon>Dinophyceae</taxon>
        <taxon>Suessiales</taxon>
        <taxon>Symbiodiniaceae</taxon>
        <taxon>Symbiodinium</taxon>
    </lineage>
</organism>
<dbReference type="EMBL" id="CAJNDS010002184">
    <property type="protein sequence ID" value="CAE7362881.1"/>
    <property type="molecule type" value="Genomic_DNA"/>
</dbReference>
<feature type="non-terminal residue" evidence="1">
    <location>
        <position position="54"/>
    </location>
</feature>
<gene>
    <name evidence="1" type="ORF">SNAT2548_LOCUS19581</name>
</gene>
<keyword evidence="2" id="KW-1185">Reference proteome</keyword>
<comment type="caution">
    <text evidence="1">The sequence shown here is derived from an EMBL/GenBank/DDBJ whole genome shotgun (WGS) entry which is preliminary data.</text>
</comment>
<sequence length="54" mass="6414">ALVALHQQEFEECLKIPVPDSDVEDEANYLFEVGQTTAAQRLRRRPFDKQLRRW</sequence>
<name>A0A812PU42_9DINO</name>
<proteinExistence type="predicted"/>
<dbReference type="AlphaFoldDB" id="A0A812PU42"/>
<evidence type="ECO:0000313" key="2">
    <source>
        <dbReference type="Proteomes" id="UP000604046"/>
    </source>
</evidence>
<protein>
    <submittedName>
        <fullName evidence="1">Uncharacterized protein</fullName>
    </submittedName>
</protein>